<feature type="domain" description="SET" evidence="2">
    <location>
        <begin position="584"/>
        <end position="722"/>
    </location>
</feature>
<keyword evidence="1" id="KW-0732">Signal</keyword>
<dbReference type="GO" id="GO:0008757">
    <property type="term" value="F:S-adenosylmethionine-dependent methyltransferase activity"/>
    <property type="evidence" value="ECO:0007669"/>
    <property type="project" value="UniProtKB-ARBA"/>
</dbReference>
<protein>
    <recommendedName>
        <fullName evidence="2">SET domain-containing protein</fullName>
    </recommendedName>
</protein>
<dbReference type="InterPro" id="IPR046341">
    <property type="entry name" value="SET_dom_sf"/>
</dbReference>
<dbReference type="GO" id="GO:0003682">
    <property type="term" value="F:chromatin binding"/>
    <property type="evidence" value="ECO:0007669"/>
    <property type="project" value="TreeGrafter"/>
</dbReference>
<comment type="caution">
    <text evidence="3">The sequence shown here is derived from an EMBL/GenBank/DDBJ whole genome shotgun (WGS) entry which is preliminary data.</text>
</comment>
<dbReference type="SUPFAM" id="SSF82185">
    <property type="entry name" value="Histone H3 K4-specific methyltransferase SET7/9 N-terminal domain"/>
    <property type="match status" value="1"/>
</dbReference>
<evidence type="ECO:0000259" key="2">
    <source>
        <dbReference type="PROSITE" id="PS50280"/>
    </source>
</evidence>
<gene>
    <name evidence="3" type="ORF">TCAL_09831</name>
</gene>
<evidence type="ECO:0000256" key="1">
    <source>
        <dbReference type="SAM" id="SignalP"/>
    </source>
</evidence>
<feature type="chain" id="PRO_5022048196" description="SET domain-containing protein" evidence="1">
    <location>
        <begin position="23"/>
        <end position="751"/>
    </location>
</feature>
<dbReference type="GO" id="GO:0008170">
    <property type="term" value="F:N-methyltransferase activity"/>
    <property type="evidence" value="ECO:0007669"/>
    <property type="project" value="UniProtKB-ARBA"/>
</dbReference>
<dbReference type="PANTHER" id="PTHR46820">
    <property type="entry name" value="HISTONE-LYSINE N-METHYLTRANSFERASE SETD7"/>
    <property type="match status" value="1"/>
</dbReference>
<feature type="signal peptide" evidence="1">
    <location>
        <begin position="1"/>
        <end position="22"/>
    </location>
</feature>
<dbReference type="Proteomes" id="UP000318571">
    <property type="component" value="Chromosome 6"/>
</dbReference>
<evidence type="ECO:0000313" key="4">
    <source>
        <dbReference type="Proteomes" id="UP000318571"/>
    </source>
</evidence>
<dbReference type="EMBL" id="VCGU01000002">
    <property type="protein sequence ID" value="TRY79905.1"/>
    <property type="molecule type" value="Genomic_DNA"/>
</dbReference>
<dbReference type="SUPFAM" id="SSF82199">
    <property type="entry name" value="SET domain"/>
    <property type="match status" value="1"/>
</dbReference>
<proteinExistence type="predicted"/>
<dbReference type="GO" id="GO:0070828">
    <property type="term" value="P:heterochromatin organization"/>
    <property type="evidence" value="ECO:0007669"/>
    <property type="project" value="TreeGrafter"/>
</dbReference>
<dbReference type="InterPro" id="IPR054533">
    <property type="entry name" value="SETD7_N"/>
</dbReference>
<evidence type="ECO:0000313" key="3">
    <source>
        <dbReference type="EMBL" id="TRY79905.1"/>
    </source>
</evidence>
<accession>A0A553PQF1</accession>
<dbReference type="InterPro" id="IPR001214">
    <property type="entry name" value="SET_dom"/>
</dbReference>
<dbReference type="PANTHER" id="PTHR46820:SF1">
    <property type="entry name" value="HISTONE-LYSINE N-METHYLTRANSFERASE SETD7"/>
    <property type="match status" value="1"/>
</dbReference>
<dbReference type="Pfam" id="PF22648">
    <property type="entry name" value="SET7_N"/>
    <property type="match status" value="1"/>
</dbReference>
<dbReference type="STRING" id="6832.A0A553PQF1"/>
<dbReference type="PROSITE" id="PS50280">
    <property type="entry name" value="SET"/>
    <property type="match status" value="1"/>
</dbReference>
<dbReference type="AlphaFoldDB" id="A0A553PQF1"/>
<organism evidence="3 4">
    <name type="scientific">Tigriopus californicus</name>
    <name type="common">Marine copepod</name>
    <dbReference type="NCBI Taxonomy" id="6832"/>
    <lineage>
        <taxon>Eukaryota</taxon>
        <taxon>Metazoa</taxon>
        <taxon>Ecdysozoa</taxon>
        <taxon>Arthropoda</taxon>
        <taxon>Crustacea</taxon>
        <taxon>Multicrustacea</taxon>
        <taxon>Hexanauplia</taxon>
        <taxon>Copepoda</taxon>
        <taxon>Harpacticoida</taxon>
        <taxon>Harpacticidae</taxon>
        <taxon>Tigriopus</taxon>
    </lineage>
</organism>
<sequence>MWSPCIFAFFIATLTTVKSGTALKDNLLAIQAIQDWLERMSEMRTLSACLHFVPTLAKPFTQSPLGPVLFTKKCAENDTTTPRLSMKGGTVDDQGRIQGMAKVQLDQAVTHPNVCVLRRKTFGSFIKTLTGTFVDGVPSGVVKTVNLDSRVTIANYINGSAHGLVRRWDGNKTLTMVAHAYNSEFLGKSWLKKNDGEFGWLYQNNKGGVTFGDWWEKPSQSLTFHREGQVVVGMPYPGLEHFKRANHARIKEVQEHQCYLNVEYETLPGEPFALHLLSGETSFAHDVSKTCHEGLEPNTKNPVESFRKWLQDLQGAQLKGSTWKLKASDDRVDDGAPKAIQDISHVSGLTFACSLFGAKDRVTFKLDHGHVDWMHRLHGHVQLTFNITETPKLAFFDAGFKAMFGYMKDSHFQDEVSFLFADDRVLTVKIRNGVLHGYGILVGRRPLMPLAPELGSPLGVYDEFYASFGGVLAYRSGQLTRSVVLVLVGGGMLVGTLDSNFKFTGKDLAFVYPDFELAYVGRFENFVMKEGRIAQVIGERTNAFGIKELMFSTPKANSPVFYYSPPTNVSLGEGPKVLDPYDHRTIKLDASTIEEAGEGVFARRKIPAFSSACTFSGINLRNSEEVQLYLNPFRSHLPIMQRSMKYGIKLQRYPFQQFQIPPHMDLTLGSWKPNLGHKVNAILLSKRNVMFLDFEHPRYGLIMHCYALRDIQAGEELFSYYGIGNDWFKNTEHKQENIEMLQMIDSQSNYL</sequence>
<dbReference type="Gene3D" id="2.20.110.10">
    <property type="entry name" value="Histone H3 K4-specific methyltransferase SET7/9 N-terminal domain"/>
    <property type="match status" value="1"/>
</dbReference>
<dbReference type="Gene3D" id="2.170.270.10">
    <property type="entry name" value="SET domain"/>
    <property type="match status" value="1"/>
</dbReference>
<dbReference type="GO" id="GO:0005634">
    <property type="term" value="C:nucleus"/>
    <property type="evidence" value="ECO:0007669"/>
    <property type="project" value="TreeGrafter"/>
</dbReference>
<dbReference type="GO" id="GO:0005694">
    <property type="term" value="C:chromosome"/>
    <property type="evidence" value="ECO:0007669"/>
    <property type="project" value="TreeGrafter"/>
</dbReference>
<keyword evidence="4" id="KW-1185">Reference proteome</keyword>
<dbReference type="GO" id="GO:0008276">
    <property type="term" value="F:protein methyltransferase activity"/>
    <property type="evidence" value="ECO:0007669"/>
    <property type="project" value="UniProtKB-ARBA"/>
</dbReference>
<name>A0A553PQF1_TIGCA</name>
<reference evidence="3 4" key="1">
    <citation type="journal article" date="2018" name="Nat. Ecol. Evol.">
        <title>Genomic signatures of mitonuclear coevolution across populations of Tigriopus californicus.</title>
        <authorList>
            <person name="Barreto F.S."/>
            <person name="Watson E.T."/>
            <person name="Lima T.G."/>
            <person name="Willett C.S."/>
            <person name="Edmands S."/>
            <person name="Li W."/>
            <person name="Burton R.S."/>
        </authorList>
    </citation>
    <scope>NUCLEOTIDE SEQUENCE [LARGE SCALE GENOMIC DNA]</scope>
    <source>
        <strain evidence="3 4">San Diego</strain>
    </source>
</reference>